<keyword evidence="1" id="KW-1133">Transmembrane helix</keyword>
<evidence type="ECO:0000313" key="2">
    <source>
        <dbReference type="EMBL" id="GAI91443.1"/>
    </source>
</evidence>
<protein>
    <submittedName>
        <fullName evidence="2">Uncharacterized protein</fullName>
    </submittedName>
</protein>
<accession>X1SER0</accession>
<dbReference type="AlphaFoldDB" id="X1SER0"/>
<reference evidence="2" key="1">
    <citation type="journal article" date="2014" name="Front. Microbiol.">
        <title>High frequency of phylogenetically diverse reductive dehalogenase-homologous genes in deep subseafloor sedimentary metagenomes.</title>
        <authorList>
            <person name="Kawai M."/>
            <person name="Futagami T."/>
            <person name="Toyoda A."/>
            <person name="Takaki Y."/>
            <person name="Nishi S."/>
            <person name="Hori S."/>
            <person name="Arai W."/>
            <person name="Tsubouchi T."/>
            <person name="Morono Y."/>
            <person name="Uchiyama I."/>
            <person name="Ito T."/>
            <person name="Fujiyama A."/>
            <person name="Inagaki F."/>
            <person name="Takami H."/>
        </authorList>
    </citation>
    <scope>NUCLEOTIDE SEQUENCE</scope>
    <source>
        <strain evidence="2">Expedition CK06-06</strain>
    </source>
</reference>
<evidence type="ECO:0000256" key="1">
    <source>
        <dbReference type="SAM" id="Phobius"/>
    </source>
</evidence>
<feature type="non-terminal residue" evidence="2">
    <location>
        <position position="1"/>
    </location>
</feature>
<name>X1SER0_9ZZZZ</name>
<comment type="caution">
    <text evidence="2">The sequence shown here is derived from an EMBL/GenBank/DDBJ whole genome shotgun (WGS) entry which is preliminary data.</text>
</comment>
<organism evidence="2">
    <name type="scientific">marine sediment metagenome</name>
    <dbReference type="NCBI Taxonomy" id="412755"/>
    <lineage>
        <taxon>unclassified sequences</taxon>
        <taxon>metagenomes</taxon>
        <taxon>ecological metagenomes</taxon>
    </lineage>
</organism>
<keyword evidence="1" id="KW-0472">Membrane</keyword>
<feature type="transmembrane region" description="Helical" evidence="1">
    <location>
        <begin position="23"/>
        <end position="41"/>
    </location>
</feature>
<sequence>FRVSSFPQIVAGTDKLYTAPEHLYAEIAFGLLAAGGFFPFAQFGAGDQLGTELRLVGGDVITPTVTVVTLPTAGVDLTVTFILFGRKARVLVEP</sequence>
<dbReference type="EMBL" id="BARW01015155">
    <property type="protein sequence ID" value="GAI91443.1"/>
    <property type="molecule type" value="Genomic_DNA"/>
</dbReference>
<keyword evidence="1" id="KW-0812">Transmembrane</keyword>
<proteinExistence type="predicted"/>
<gene>
    <name evidence="2" type="ORF">S12H4_26671</name>
</gene>
<feature type="transmembrane region" description="Helical" evidence="1">
    <location>
        <begin position="61"/>
        <end position="84"/>
    </location>
</feature>